<comment type="caution">
    <text evidence="10">The sequence shown here is derived from an EMBL/GenBank/DDBJ whole genome shotgun (WGS) entry which is preliminary data.</text>
</comment>
<evidence type="ECO:0000256" key="7">
    <source>
        <dbReference type="ARBA" id="ARBA00023180"/>
    </source>
</evidence>
<dbReference type="GO" id="GO:0016407">
    <property type="term" value="F:acetyltransferase activity"/>
    <property type="evidence" value="ECO:0007669"/>
    <property type="project" value="TreeGrafter"/>
</dbReference>
<keyword evidence="11" id="KW-1185">Reference proteome</keyword>
<protein>
    <recommendedName>
        <fullName evidence="9">Cas1p 10 TM acyl transferase domain-containing protein</fullName>
    </recommendedName>
</protein>
<evidence type="ECO:0000256" key="2">
    <source>
        <dbReference type="ARBA" id="ARBA00010666"/>
    </source>
</evidence>
<dbReference type="EMBL" id="JAUJYO010000004">
    <property type="protein sequence ID" value="KAK1318489.1"/>
    <property type="molecule type" value="Genomic_DNA"/>
</dbReference>
<comment type="subcellular location">
    <subcellularLocation>
        <location evidence="1">Membrane</location>
        <topology evidence="1">Multi-pass membrane protein</topology>
    </subcellularLocation>
</comment>
<evidence type="ECO:0000256" key="4">
    <source>
        <dbReference type="ARBA" id="ARBA00022692"/>
    </source>
</evidence>
<evidence type="ECO:0000313" key="11">
    <source>
        <dbReference type="Proteomes" id="UP001180020"/>
    </source>
</evidence>
<keyword evidence="5 8" id="KW-1133">Transmembrane helix</keyword>
<dbReference type="AlphaFoldDB" id="A0AAV9EZL7"/>
<keyword evidence="3" id="KW-0808">Transferase</keyword>
<reference evidence="10" key="2">
    <citation type="submission" date="2023-06" db="EMBL/GenBank/DDBJ databases">
        <authorList>
            <person name="Ma L."/>
            <person name="Liu K.-W."/>
            <person name="Li Z."/>
            <person name="Hsiao Y.-Y."/>
            <person name="Qi Y."/>
            <person name="Fu T."/>
            <person name="Tang G."/>
            <person name="Zhang D."/>
            <person name="Sun W.-H."/>
            <person name="Liu D.-K."/>
            <person name="Li Y."/>
            <person name="Chen G.-Z."/>
            <person name="Liu X.-D."/>
            <person name="Liao X.-Y."/>
            <person name="Jiang Y.-T."/>
            <person name="Yu X."/>
            <person name="Hao Y."/>
            <person name="Huang J."/>
            <person name="Zhao X.-W."/>
            <person name="Ke S."/>
            <person name="Chen Y.-Y."/>
            <person name="Wu W.-L."/>
            <person name="Hsu J.-L."/>
            <person name="Lin Y.-F."/>
            <person name="Huang M.-D."/>
            <person name="Li C.-Y."/>
            <person name="Huang L."/>
            <person name="Wang Z.-W."/>
            <person name="Zhao X."/>
            <person name="Zhong W.-Y."/>
            <person name="Peng D.-H."/>
            <person name="Ahmad S."/>
            <person name="Lan S."/>
            <person name="Zhang J.-S."/>
            <person name="Tsai W.-C."/>
            <person name="Van De Peer Y."/>
            <person name="Liu Z.-J."/>
        </authorList>
    </citation>
    <scope>NUCLEOTIDE SEQUENCE</scope>
    <source>
        <strain evidence="10">CP</strain>
        <tissue evidence="10">Leaves</tissue>
    </source>
</reference>
<dbReference type="GO" id="GO:0009834">
    <property type="term" value="P:plant-type secondary cell wall biogenesis"/>
    <property type="evidence" value="ECO:0007669"/>
    <property type="project" value="TreeGrafter"/>
</dbReference>
<dbReference type="PANTHER" id="PTHR13533:SF48">
    <property type="entry name" value="PROTEIN REDUCED WALL ACETYLATION 2"/>
    <property type="match status" value="1"/>
</dbReference>
<reference evidence="10" key="1">
    <citation type="journal article" date="2023" name="Nat. Commun.">
        <title>Diploid and tetraploid genomes of Acorus and the evolution of monocots.</title>
        <authorList>
            <person name="Ma L."/>
            <person name="Liu K.W."/>
            <person name="Li Z."/>
            <person name="Hsiao Y.Y."/>
            <person name="Qi Y."/>
            <person name="Fu T."/>
            <person name="Tang G.D."/>
            <person name="Zhang D."/>
            <person name="Sun W.H."/>
            <person name="Liu D.K."/>
            <person name="Li Y."/>
            <person name="Chen G.Z."/>
            <person name="Liu X.D."/>
            <person name="Liao X.Y."/>
            <person name="Jiang Y.T."/>
            <person name="Yu X."/>
            <person name="Hao Y."/>
            <person name="Huang J."/>
            <person name="Zhao X.W."/>
            <person name="Ke S."/>
            <person name="Chen Y.Y."/>
            <person name="Wu W.L."/>
            <person name="Hsu J.L."/>
            <person name="Lin Y.F."/>
            <person name="Huang M.D."/>
            <person name="Li C.Y."/>
            <person name="Huang L."/>
            <person name="Wang Z.W."/>
            <person name="Zhao X."/>
            <person name="Zhong W.Y."/>
            <person name="Peng D.H."/>
            <person name="Ahmad S."/>
            <person name="Lan S."/>
            <person name="Zhang J.S."/>
            <person name="Tsai W.C."/>
            <person name="Van de Peer Y."/>
            <person name="Liu Z.J."/>
        </authorList>
    </citation>
    <scope>NUCLEOTIDE SEQUENCE</scope>
    <source>
        <strain evidence="10">CP</strain>
    </source>
</reference>
<feature type="transmembrane region" description="Helical" evidence="8">
    <location>
        <begin position="48"/>
        <end position="67"/>
    </location>
</feature>
<proteinExistence type="inferred from homology"/>
<dbReference type="Pfam" id="PF07779">
    <property type="entry name" value="Cas1_AcylT"/>
    <property type="match status" value="1"/>
</dbReference>
<accession>A0AAV9EZL7</accession>
<dbReference type="GO" id="GO:0010411">
    <property type="term" value="P:xyloglucan metabolic process"/>
    <property type="evidence" value="ECO:0007669"/>
    <property type="project" value="TreeGrafter"/>
</dbReference>
<feature type="transmembrane region" description="Helical" evidence="8">
    <location>
        <begin position="223"/>
        <end position="241"/>
    </location>
</feature>
<dbReference type="Proteomes" id="UP001180020">
    <property type="component" value="Unassembled WGS sequence"/>
</dbReference>
<feature type="transmembrane region" description="Helical" evidence="8">
    <location>
        <begin position="20"/>
        <end position="41"/>
    </location>
</feature>
<organism evidence="10 11">
    <name type="scientific">Acorus calamus</name>
    <name type="common">Sweet flag</name>
    <dbReference type="NCBI Taxonomy" id="4465"/>
    <lineage>
        <taxon>Eukaryota</taxon>
        <taxon>Viridiplantae</taxon>
        <taxon>Streptophyta</taxon>
        <taxon>Embryophyta</taxon>
        <taxon>Tracheophyta</taxon>
        <taxon>Spermatophyta</taxon>
        <taxon>Magnoliopsida</taxon>
        <taxon>Liliopsida</taxon>
        <taxon>Acoraceae</taxon>
        <taxon>Acorus</taxon>
    </lineage>
</organism>
<comment type="similarity">
    <text evidence="2">Belongs to the PC-esterase family. CASD1 subfamily.</text>
</comment>
<keyword evidence="7" id="KW-0325">Glycoprotein</keyword>
<evidence type="ECO:0000256" key="5">
    <source>
        <dbReference type="ARBA" id="ARBA00022989"/>
    </source>
</evidence>
<keyword evidence="4 8" id="KW-0812">Transmembrane</keyword>
<evidence type="ECO:0000256" key="3">
    <source>
        <dbReference type="ARBA" id="ARBA00022679"/>
    </source>
</evidence>
<evidence type="ECO:0000256" key="6">
    <source>
        <dbReference type="ARBA" id="ARBA00023136"/>
    </source>
</evidence>
<evidence type="ECO:0000256" key="1">
    <source>
        <dbReference type="ARBA" id="ARBA00004141"/>
    </source>
</evidence>
<evidence type="ECO:0000313" key="10">
    <source>
        <dbReference type="EMBL" id="KAK1318489.1"/>
    </source>
</evidence>
<sequence>MERVDAENFRTGTVLNNNYMLYYICPMHTLFTLMVYGALGIFNKYNEIGSVIALKIAACFLMVILIWEVPNIFDFVWSPLTFLLRYNDPDPSKQKYPSLHEWHFRSGLDRYIWIIGMIYTYYHPTVKRWMEKLEESVTKFRILIKSSIVSISLVVGCLWFEYIYKLDKITYNKYHPCTPWIPITWLGKITLETYISQIHIWLRSGVSDGQPRWLLSIIPNYPLLNFMLTTAIYIALSYRLFELTNTLKVAFVPSKDNKRLMYNMIAAAAISVTLYSLSFAFLRSPRLLV</sequence>
<dbReference type="PANTHER" id="PTHR13533">
    <property type="entry name" value="N-ACETYLNEURAMINATE 9-O-ACETYLTRANSFERASE"/>
    <property type="match status" value="1"/>
</dbReference>
<evidence type="ECO:0000259" key="9">
    <source>
        <dbReference type="Pfam" id="PF07779"/>
    </source>
</evidence>
<keyword evidence="6 8" id="KW-0472">Membrane</keyword>
<feature type="transmembrane region" description="Helical" evidence="8">
    <location>
        <begin position="261"/>
        <end position="282"/>
    </location>
</feature>
<name>A0AAV9EZL7_ACOCL</name>
<dbReference type="InterPro" id="IPR012419">
    <property type="entry name" value="Cas1_AcylTrans_dom"/>
</dbReference>
<dbReference type="GO" id="GO:0016020">
    <property type="term" value="C:membrane"/>
    <property type="evidence" value="ECO:0007669"/>
    <property type="project" value="UniProtKB-SubCell"/>
</dbReference>
<feature type="domain" description="Cas1p 10 TM acyl transferase" evidence="9">
    <location>
        <begin position="183"/>
        <end position="259"/>
    </location>
</feature>
<gene>
    <name evidence="10" type="ORF">QJS10_CPB04g01031</name>
</gene>
<feature type="transmembrane region" description="Helical" evidence="8">
    <location>
        <begin position="142"/>
        <end position="163"/>
    </location>
</feature>
<evidence type="ECO:0000256" key="8">
    <source>
        <dbReference type="SAM" id="Phobius"/>
    </source>
</evidence>
<dbReference type="GO" id="GO:0045492">
    <property type="term" value="P:xylan biosynthetic process"/>
    <property type="evidence" value="ECO:0007669"/>
    <property type="project" value="TreeGrafter"/>
</dbReference>
<dbReference type="GO" id="GO:0005794">
    <property type="term" value="C:Golgi apparatus"/>
    <property type="evidence" value="ECO:0007669"/>
    <property type="project" value="UniProtKB-ARBA"/>
</dbReference>